<gene>
    <name evidence="2" type="ORF">KQX54_013664</name>
</gene>
<evidence type="ECO:0000313" key="2">
    <source>
        <dbReference type="EMBL" id="KAH0558007.1"/>
    </source>
</evidence>
<evidence type="ECO:0000256" key="1">
    <source>
        <dbReference type="SAM" id="SignalP"/>
    </source>
</evidence>
<accession>A0AAV7IWH5</accession>
<dbReference type="EMBL" id="JAHXZJ010000747">
    <property type="protein sequence ID" value="KAH0558007.1"/>
    <property type="molecule type" value="Genomic_DNA"/>
</dbReference>
<sequence>MRRSPGFGAPVIELVLGRSLLVLVQCLGGVAAPLSRYMQELSETETGYGQRRDVVMWYSTGATASTSATQCEIKTLREKGAEDWSRQWGLKLYYGRPRRRTRDKDEPH</sequence>
<keyword evidence="3" id="KW-1185">Reference proteome</keyword>
<reference evidence="2 3" key="1">
    <citation type="journal article" date="2021" name="J. Hered.">
        <title>A chromosome-level genome assembly of the parasitoid wasp, Cotesia glomerata (Hymenoptera: Braconidae).</title>
        <authorList>
            <person name="Pinto B.J."/>
            <person name="Weis J.J."/>
            <person name="Gamble T."/>
            <person name="Ode P.J."/>
            <person name="Paul R."/>
            <person name="Zaspel J.M."/>
        </authorList>
    </citation>
    <scope>NUCLEOTIDE SEQUENCE [LARGE SCALE GENOMIC DNA]</scope>
    <source>
        <strain evidence="2">CgM1</strain>
    </source>
</reference>
<comment type="caution">
    <text evidence="2">The sequence shown here is derived from an EMBL/GenBank/DDBJ whole genome shotgun (WGS) entry which is preliminary data.</text>
</comment>
<organism evidence="2 3">
    <name type="scientific">Cotesia glomerata</name>
    <name type="common">Lepidopteran parasitic wasp</name>
    <name type="synonym">Apanteles glomeratus</name>
    <dbReference type="NCBI Taxonomy" id="32391"/>
    <lineage>
        <taxon>Eukaryota</taxon>
        <taxon>Metazoa</taxon>
        <taxon>Ecdysozoa</taxon>
        <taxon>Arthropoda</taxon>
        <taxon>Hexapoda</taxon>
        <taxon>Insecta</taxon>
        <taxon>Pterygota</taxon>
        <taxon>Neoptera</taxon>
        <taxon>Endopterygota</taxon>
        <taxon>Hymenoptera</taxon>
        <taxon>Apocrita</taxon>
        <taxon>Ichneumonoidea</taxon>
        <taxon>Braconidae</taxon>
        <taxon>Microgastrinae</taxon>
        <taxon>Cotesia</taxon>
    </lineage>
</organism>
<feature type="chain" id="PRO_5043798548" evidence="1">
    <location>
        <begin position="27"/>
        <end position="108"/>
    </location>
</feature>
<name>A0AAV7IWH5_COTGL</name>
<dbReference type="Proteomes" id="UP000826195">
    <property type="component" value="Unassembled WGS sequence"/>
</dbReference>
<feature type="signal peptide" evidence="1">
    <location>
        <begin position="1"/>
        <end position="26"/>
    </location>
</feature>
<proteinExistence type="predicted"/>
<dbReference type="AlphaFoldDB" id="A0AAV7IWH5"/>
<keyword evidence="1" id="KW-0732">Signal</keyword>
<evidence type="ECO:0000313" key="3">
    <source>
        <dbReference type="Proteomes" id="UP000826195"/>
    </source>
</evidence>
<protein>
    <submittedName>
        <fullName evidence="2">Uncharacterized protein</fullName>
    </submittedName>
</protein>